<dbReference type="PATRIC" id="fig|65700.7.peg.856"/>
<name>A0A0M2KBS0_9GAMM</name>
<proteinExistence type="predicted"/>
<dbReference type="AlphaFoldDB" id="A0A0M2KBS0"/>
<gene>
    <name evidence="2" type="ORF">SY86_03385</name>
</gene>
<organism evidence="2 3">
    <name type="scientific">Erwinia tracheiphila</name>
    <dbReference type="NCBI Taxonomy" id="65700"/>
    <lineage>
        <taxon>Bacteria</taxon>
        <taxon>Pseudomonadati</taxon>
        <taxon>Pseudomonadota</taxon>
        <taxon>Gammaproteobacteria</taxon>
        <taxon>Enterobacterales</taxon>
        <taxon>Erwiniaceae</taxon>
        <taxon>Erwinia</taxon>
    </lineage>
</organism>
<reference evidence="2 3" key="1">
    <citation type="submission" date="2015-01" db="EMBL/GenBank/DDBJ databases">
        <title>Erwinia tracheiphila.</title>
        <authorList>
            <person name="Shapiro L.R."/>
        </authorList>
    </citation>
    <scope>NUCLEOTIDE SEQUENCE [LARGE SCALE GENOMIC DNA]</scope>
    <source>
        <strain evidence="2 3">BuffGH</strain>
    </source>
</reference>
<feature type="region of interest" description="Disordered" evidence="1">
    <location>
        <begin position="1"/>
        <end position="21"/>
    </location>
</feature>
<feature type="compositionally biased region" description="Pro residues" evidence="1">
    <location>
        <begin position="1"/>
        <end position="11"/>
    </location>
</feature>
<evidence type="ECO:0000313" key="2">
    <source>
        <dbReference type="EMBL" id="KKF34693.1"/>
    </source>
</evidence>
<evidence type="ECO:0000313" key="3">
    <source>
        <dbReference type="Proteomes" id="UP000033924"/>
    </source>
</evidence>
<protein>
    <submittedName>
        <fullName evidence="2">Uncharacterized protein</fullName>
    </submittedName>
</protein>
<dbReference type="Proteomes" id="UP000033924">
    <property type="component" value="Unassembled WGS sequence"/>
</dbReference>
<dbReference type="EMBL" id="JXNU01000003">
    <property type="protein sequence ID" value="KKF34693.1"/>
    <property type="molecule type" value="Genomic_DNA"/>
</dbReference>
<keyword evidence="3" id="KW-1185">Reference proteome</keyword>
<dbReference type="STRING" id="65700.SY86_03385"/>
<sequence length="59" mass="6275">MVTVAPMPPAPGAYAGNSPGLPPDALLRHATDYGAWCQTNAAKLHALEAFFWPVPDKDK</sequence>
<evidence type="ECO:0000256" key="1">
    <source>
        <dbReference type="SAM" id="MobiDB-lite"/>
    </source>
</evidence>
<accession>A0A0M2KBS0</accession>
<comment type="caution">
    <text evidence="2">The sequence shown here is derived from an EMBL/GenBank/DDBJ whole genome shotgun (WGS) entry which is preliminary data.</text>
</comment>